<evidence type="ECO:0000256" key="1">
    <source>
        <dbReference type="SAM" id="MobiDB-lite"/>
    </source>
</evidence>
<feature type="region of interest" description="Disordered" evidence="1">
    <location>
        <begin position="1"/>
        <end position="63"/>
    </location>
</feature>
<dbReference type="AlphaFoldDB" id="A0A6G1H7K5"/>
<sequence length="174" mass="18274">MPPPPPPFNNPTFPQAQSTYGFNPAQTNMHHPGQQPPHHPQLQPHPFQPPPRSDSETRTKRREEAATILQSYDLLIWHSMNRDESLTLTRIHFEKVLAGFEDAQEDVTWPSDDDDDEEGGGRRSRGGKGGAGAGASGSGGGKGGKDGGGKAGKGGGKSGGTGKRGRKSAGTAGS</sequence>
<feature type="compositionally biased region" description="Polar residues" evidence="1">
    <location>
        <begin position="15"/>
        <end position="29"/>
    </location>
</feature>
<name>A0A6G1H7K5_9PEZI</name>
<reference evidence="2" key="1">
    <citation type="journal article" date="2020" name="Stud. Mycol.">
        <title>101 Dothideomycetes genomes: a test case for predicting lifestyles and emergence of pathogens.</title>
        <authorList>
            <person name="Haridas S."/>
            <person name="Albert R."/>
            <person name="Binder M."/>
            <person name="Bloem J."/>
            <person name="Labutti K."/>
            <person name="Salamov A."/>
            <person name="Andreopoulos B."/>
            <person name="Baker S."/>
            <person name="Barry K."/>
            <person name="Bills G."/>
            <person name="Bluhm B."/>
            <person name="Cannon C."/>
            <person name="Castanera R."/>
            <person name="Culley D."/>
            <person name="Daum C."/>
            <person name="Ezra D."/>
            <person name="Gonzalez J."/>
            <person name="Henrissat B."/>
            <person name="Kuo A."/>
            <person name="Liang C."/>
            <person name="Lipzen A."/>
            <person name="Lutzoni F."/>
            <person name="Magnuson J."/>
            <person name="Mondo S."/>
            <person name="Nolan M."/>
            <person name="Ohm R."/>
            <person name="Pangilinan J."/>
            <person name="Park H.-J."/>
            <person name="Ramirez L."/>
            <person name="Alfaro M."/>
            <person name="Sun H."/>
            <person name="Tritt A."/>
            <person name="Yoshinaga Y."/>
            <person name="Zwiers L.-H."/>
            <person name="Turgeon B."/>
            <person name="Goodwin S."/>
            <person name="Spatafora J."/>
            <person name="Crous P."/>
            <person name="Grigoriev I."/>
        </authorList>
    </citation>
    <scope>NUCLEOTIDE SEQUENCE</scope>
    <source>
        <strain evidence="2">CBS 113979</strain>
    </source>
</reference>
<feature type="compositionally biased region" description="Basic and acidic residues" evidence="1">
    <location>
        <begin position="53"/>
        <end position="63"/>
    </location>
</feature>
<feature type="region of interest" description="Disordered" evidence="1">
    <location>
        <begin position="100"/>
        <end position="174"/>
    </location>
</feature>
<keyword evidence="3" id="KW-1185">Reference proteome</keyword>
<evidence type="ECO:0000313" key="3">
    <source>
        <dbReference type="Proteomes" id="UP000800041"/>
    </source>
</evidence>
<proteinExistence type="predicted"/>
<evidence type="ECO:0000313" key="2">
    <source>
        <dbReference type="EMBL" id="KAF1989044.1"/>
    </source>
</evidence>
<feature type="compositionally biased region" description="Gly residues" evidence="1">
    <location>
        <begin position="127"/>
        <end position="142"/>
    </location>
</feature>
<dbReference type="EMBL" id="ML977146">
    <property type="protein sequence ID" value="KAF1989044.1"/>
    <property type="molecule type" value="Genomic_DNA"/>
</dbReference>
<dbReference type="Proteomes" id="UP000800041">
    <property type="component" value="Unassembled WGS sequence"/>
</dbReference>
<feature type="compositionally biased region" description="Gly residues" evidence="1">
    <location>
        <begin position="149"/>
        <end position="162"/>
    </location>
</feature>
<protein>
    <submittedName>
        <fullName evidence="2">Uncharacterized protein</fullName>
    </submittedName>
</protein>
<accession>A0A6G1H7K5</accession>
<gene>
    <name evidence="2" type="ORF">K402DRAFT_391198</name>
</gene>
<organism evidence="2 3">
    <name type="scientific">Aulographum hederae CBS 113979</name>
    <dbReference type="NCBI Taxonomy" id="1176131"/>
    <lineage>
        <taxon>Eukaryota</taxon>
        <taxon>Fungi</taxon>
        <taxon>Dikarya</taxon>
        <taxon>Ascomycota</taxon>
        <taxon>Pezizomycotina</taxon>
        <taxon>Dothideomycetes</taxon>
        <taxon>Pleosporomycetidae</taxon>
        <taxon>Aulographales</taxon>
        <taxon>Aulographaceae</taxon>
    </lineage>
</organism>
<dbReference type="OrthoDB" id="5372011at2759"/>